<protein>
    <submittedName>
        <fullName evidence="1">Uncharacterized protein</fullName>
    </submittedName>
</protein>
<evidence type="ECO:0000313" key="2">
    <source>
        <dbReference type="Proteomes" id="UP001596378"/>
    </source>
</evidence>
<proteinExistence type="predicted"/>
<gene>
    <name evidence="1" type="ORF">ACFQMJ_28325</name>
</gene>
<name>A0ABW2FK64_9BACL</name>
<dbReference type="Proteomes" id="UP001596378">
    <property type="component" value="Unassembled WGS sequence"/>
</dbReference>
<keyword evidence="2" id="KW-1185">Reference proteome</keyword>
<accession>A0ABW2FK64</accession>
<evidence type="ECO:0000313" key="1">
    <source>
        <dbReference type="EMBL" id="MFC7152460.1"/>
    </source>
</evidence>
<reference evidence="2" key="1">
    <citation type="journal article" date="2019" name="Int. J. Syst. Evol. Microbiol.">
        <title>The Global Catalogue of Microorganisms (GCM) 10K type strain sequencing project: providing services to taxonomists for standard genome sequencing and annotation.</title>
        <authorList>
            <consortium name="The Broad Institute Genomics Platform"/>
            <consortium name="The Broad Institute Genome Sequencing Center for Infectious Disease"/>
            <person name="Wu L."/>
            <person name="Ma J."/>
        </authorList>
    </citation>
    <scope>NUCLEOTIDE SEQUENCE [LARGE SCALE GENOMIC DNA]</scope>
    <source>
        <strain evidence="2">KCTC 12907</strain>
    </source>
</reference>
<comment type="caution">
    <text evidence="1">The sequence shown here is derived from an EMBL/GenBank/DDBJ whole genome shotgun (WGS) entry which is preliminary data.</text>
</comment>
<dbReference type="RefSeq" id="WP_378044124.1">
    <property type="nucleotide sequence ID" value="NZ_JBHMDN010000002.1"/>
</dbReference>
<dbReference type="EMBL" id="JBHTAI010000023">
    <property type="protein sequence ID" value="MFC7152460.1"/>
    <property type="molecule type" value="Genomic_DNA"/>
</dbReference>
<organism evidence="1 2">
    <name type="scientific">Cohnella cellulosilytica</name>
    <dbReference type="NCBI Taxonomy" id="986710"/>
    <lineage>
        <taxon>Bacteria</taxon>
        <taxon>Bacillati</taxon>
        <taxon>Bacillota</taxon>
        <taxon>Bacilli</taxon>
        <taxon>Bacillales</taxon>
        <taxon>Paenibacillaceae</taxon>
        <taxon>Cohnella</taxon>
    </lineage>
</organism>
<sequence>MNIEECIEFLGYRLDRIDQPMVDLAVPIFNGITATNGGLHVNRNRLAKMALPDHQLKQVDRVWRVGIWDDTNARGISIFENESLIEALRAAVKYVKKNWGDCEMKPSPKLDTQEDLFALIRMMPEQDRFRALGIFHRMQQRRITIQQAMNEFKELFFKNHIFEPGDETNER</sequence>